<keyword evidence="7" id="KW-0325">Glycoprotein</keyword>
<dbReference type="InterPro" id="IPR033379">
    <property type="entry name" value="Acid_Pase_AS"/>
</dbReference>
<dbReference type="PANTHER" id="PTHR11567:SF211">
    <property type="entry name" value="PROSTATIC ACID PHOSPHATASE"/>
    <property type="match status" value="1"/>
</dbReference>
<accession>A0A2A6D2F8</accession>
<comment type="similarity">
    <text evidence="2">Belongs to the histidine acid phosphatase family.</text>
</comment>
<dbReference type="EnsemblMetazoa" id="PPA42370.1">
    <property type="protein sequence ID" value="PPA42370.1"/>
    <property type="gene ID" value="WBGene00280739"/>
</dbReference>
<evidence type="ECO:0000256" key="1">
    <source>
        <dbReference type="ARBA" id="ARBA00000032"/>
    </source>
</evidence>
<dbReference type="Gene3D" id="3.40.50.1240">
    <property type="entry name" value="Phosphoglycerate mutase-like"/>
    <property type="match status" value="2"/>
</dbReference>
<dbReference type="InterPro" id="IPR000560">
    <property type="entry name" value="His_Pase_clade-2"/>
</dbReference>
<dbReference type="GO" id="GO:0003993">
    <property type="term" value="F:acid phosphatase activity"/>
    <property type="evidence" value="ECO:0007669"/>
    <property type="project" value="UniProtKB-EC"/>
</dbReference>
<comment type="catalytic activity">
    <reaction evidence="1">
        <text>a phosphate monoester + H2O = an alcohol + phosphate</text>
        <dbReference type="Rhea" id="RHEA:15017"/>
        <dbReference type="ChEBI" id="CHEBI:15377"/>
        <dbReference type="ChEBI" id="CHEBI:30879"/>
        <dbReference type="ChEBI" id="CHEBI:43474"/>
        <dbReference type="ChEBI" id="CHEBI:67140"/>
        <dbReference type="EC" id="3.1.3.2"/>
    </reaction>
</comment>
<dbReference type="Proteomes" id="UP000005239">
    <property type="component" value="Unassembled WGS sequence"/>
</dbReference>
<evidence type="ECO:0000256" key="5">
    <source>
        <dbReference type="ARBA" id="ARBA00022801"/>
    </source>
</evidence>
<evidence type="ECO:0000256" key="7">
    <source>
        <dbReference type="ARBA" id="ARBA00023180"/>
    </source>
</evidence>
<keyword evidence="9" id="KW-1185">Reference proteome</keyword>
<evidence type="ECO:0000313" key="9">
    <source>
        <dbReference type="Proteomes" id="UP000005239"/>
    </source>
</evidence>
<dbReference type="CDD" id="cd07061">
    <property type="entry name" value="HP_HAP_like"/>
    <property type="match status" value="1"/>
</dbReference>
<evidence type="ECO:0000313" key="8">
    <source>
        <dbReference type="EnsemblMetazoa" id="PPA42370.1"/>
    </source>
</evidence>
<dbReference type="Pfam" id="PF00328">
    <property type="entry name" value="His_Phos_2"/>
    <property type="match status" value="1"/>
</dbReference>
<keyword evidence="6" id="KW-1015">Disulfide bond</keyword>
<keyword evidence="4" id="KW-0732">Signal</keyword>
<organism evidence="8 9">
    <name type="scientific">Pristionchus pacificus</name>
    <name type="common">Parasitic nematode worm</name>
    <dbReference type="NCBI Taxonomy" id="54126"/>
    <lineage>
        <taxon>Eukaryota</taxon>
        <taxon>Metazoa</taxon>
        <taxon>Ecdysozoa</taxon>
        <taxon>Nematoda</taxon>
        <taxon>Chromadorea</taxon>
        <taxon>Rhabditida</taxon>
        <taxon>Rhabditina</taxon>
        <taxon>Diplogasteromorpha</taxon>
        <taxon>Diplogasteroidea</taxon>
        <taxon>Neodiplogasteridae</taxon>
        <taxon>Pristionchus</taxon>
    </lineage>
</organism>
<dbReference type="PANTHER" id="PTHR11567">
    <property type="entry name" value="ACID PHOSPHATASE-RELATED"/>
    <property type="match status" value="1"/>
</dbReference>
<proteinExistence type="inferred from homology"/>
<evidence type="ECO:0000256" key="4">
    <source>
        <dbReference type="ARBA" id="ARBA00022729"/>
    </source>
</evidence>
<sequence length="238" mass="26614">MLRVAAVCLLVASVSAIRFPSDREKIEEWAKWTMVRQLEEATPVGLDLAHVSVVYRHGDRSPTSAMPGDKTTEEFWTFGGGGWGELSPIGMRQLYKLGKKLYGRYADGSKFLSDTYKAKEMFVHCTDKNRTVVSAMSNLAGMYSRPKAQVNNDYPDGGYPVYSAAILTEFFIDRRAGGTDEVFRVLYHDSENSDFRVITPYVEGCTDDYCPVEVLERLAAKYAPPGGIDAFCQQRIAM</sequence>
<dbReference type="GO" id="GO:0016791">
    <property type="term" value="F:phosphatase activity"/>
    <property type="evidence" value="ECO:0000318"/>
    <property type="project" value="GO_Central"/>
</dbReference>
<gene>
    <name evidence="8" type="primary">WBGene00280739</name>
</gene>
<evidence type="ECO:0000256" key="2">
    <source>
        <dbReference type="ARBA" id="ARBA00005375"/>
    </source>
</evidence>
<evidence type="ECO:0000256" key="3">
    <source>
        <dbReference type="ARBA" id="ARBA00012646"/>
    </source>
</evidence>
<reference evidence="9" key="1">
    <citation type="journal article" date="2008" name="Nat. Genet.">
        <title>The Pristionchus pacificus genome provides a unique perspective on nematode lifestyle and parasitism.</title>
        <authorList>
            <person name="Dieterich C."/>
            <person name="Clifton S.W."/>
            <person name="Schuster L.N."/>
            <person name="Chinwalla A."/>
            <person name="Delehaunty K."/>
            <person name="Dinkelacker I."/>
            <person name="Fulton L."/>
            <person name="Fulton R."/>
            <person name="Godfrey J."/>
            <person name="Minx P."/>
            <person name="Mitreva M."/>
            <person name="Roeseler W."/>
            <person name="Tian H."/>
            <person name="Witte H."/>
            <person name="Yang S.P."/>
            <person name="Wilson R.K."/>
            <person name="Sommer R.J."/>
        </authorList>
    </citation>
    <scope>NUCLEOTIDE SEQUENCE [LARGE SCALE GENOMIC DNA]</scope>
    <source>
        <strain evidence="9">PS312</strain>
    </source>
</reference>
<name>A0A2A6D2F8_PRIPA</name>
<dbReference type="InterPro" id="IPR050645">
    <property type="entry name" value="Histidine_acid_phosphatase"/>
</dbReference>
<protein>
    <recommendedName>
        <fullName evidence="3">acid phosphatase</fullName>
        <ecNumber evidence="3">3.1.3.2</ecNumber>
    </recommendedName>
</protein>
<dbReference type="EC" id="3.1.3.2" evidence="3"/>
<accession>A0A8R1UZY3</accession>
<dbReference type="AlphaFoldDB" id="A0A2A6D2F8"/>
<evidence type="ECO:0000256" key="6">
    <source>
        <dbReference type="ARBA" id="ARBA00023157"/>
    </source>
</evidence>
<dbReference type="PROSITE" id="PS00616">
    <property type="entry name" value="HIS_ACID_PHOSPHAT_1"/>
    <property type="match status" value="1"/>
</dbReference>
<keyword evidence="5" id="KW-0378">Hydrolase</keyword>
<dbReference type="SUPFAM" id="SSF53254">
    <property type="entry name" value="Phosphoglycerate mutase-like"/>
    <property type="match status" value="2"/>
</dbReference>
<reference evidence="8" key="2">
    <citation type="submission" date="2022-06" db="UniProtKB">
        <authorList>
            <consortium name="EnsemblMetazoa"/>
        </authorList>
    </citation>
    <scope>IDENTIFICATION</scope>
    <source>
        <strain evidence="8">PS312</strain>
    </source>
</reference>
<dbReference type="InterPro" id="IPR029033">
    <property type="entry name" value="His_PPase_superfam"/>
</dbReference>
<dbReference type="OrthoDB" id="258392at2759"/>